<dbReference type="InterPro" id="IPR019775">
    <property type="entry name" value="WD40_repeat_CS"/>
</dbReference>
<dbReference type="Pfam" id="PF00400">
    <property type="entry name" value="WD40"/>
    <property type="match status" value="1"/>
</dbReference>
<dbReference type="SMART" id="SM00320">
    <property type="entry name" value="WD40"/>
    <property type="match status" value="8"/>
</dbReference>
<dbReference type="InterPro" id="IPR055442">
    <property type="entry name" value="Beta-prop_EML-like_2nd"/>
</dbReference>
<evidence type="ECO:0000256" key="3">
    <source>
        <dbReference type="PROSITE-ProRule" id="PRU00221"/>
    </source>
</evidence>
<name>A0AAD5XV10_9FUNG</name>
<feature type="repeat" description="WD" evidence="3">
    <location>
        <begin position="592"/>
        <end position="618"/>
    </location>
</feature>
<dbReference type="InterPro" id="IPR036322">
    <property type="entry name" value="WD40_repeat_dom_sf"/>
</dbReference>
<keyword evidence="1 3" id="KW-0853">WD repeat</keyword>
<feature type="region of interest" description="Disordered" evidence="4">
    <location>
        <begin position="29"/>
        <end position="52"/>
    </location>
</feature>
<dbReference type="SUPFAM" id="SSF50978">
    <property type="entry name" value="WD40 repeat-like"/>
    <property type="match status" value="2"/>
</dbReference>
<dbReference type="PROSITE" id="PS00678">
    <property type="entry name" value="WD_REPEATS_1"/>
    <property type="match status" value="1"/>
</dbReference>
<keyword evidence="7" id="KW-1185">Reference proteome</keyword>
<dbReference type="PANTHER" id="PTHR13720:SF33">
    <property type="entry name" value="HELP DOMAIN-CONTAINING PROTEIN"/>
    <property type="match status" value="1"/>
</dbReference>
<dbReference type="PROSITE" id="PS50082">
    <property type="entry name" value="WD_REPEATS_2"/>
    <property type="match status" value="3"/>
</dbReference>
<feature type="repeat" description="WD" evidence="3">
    <location>
        <begin position="433"/>
        <end position="466"/>
    </location>
</feature>
<feature type="compositionally biased region" description="Polar residues" evidence="4">
    <location>
        <begin position="174"/>
        <end position="187"/>
    </location>
</feature>
<feature type="region of interest" description="Disordered" evidence="4">
    <location>
        <begin position="234"/>
        <end position="262"/>
    </location>
</feature>
<dbReference type="Pfam" id="PF23414">
    <property type="entry name" value="Beta-prop_EML_2"/>
    <property type="match status" value="1"/>
</dbReference>
<dbReference type="PANTHER" id="PTHR13720">
    <property type="entry name" value="WD-40 REPEAT PROTEIN"/>
    <property type="match status" value="1"/>
</dbReference>
<evidence type="ECO:0000256" key="4">
    <source>
        <dbReference type="SAM" id="MobiDB-lite"/>
    </source>
</evidence>
<protein>
    <submittedName>
        <fullName evidence="6">Echinoderm microtubule-associated protein-like 1</fullName>
    </submittedName>
</protein>
<dbReference type="InterPro" id="IPR001680">
    <property type="entry name" value="WD40_rpt"/>
</dbReference>
<reference evidence="6" key="1">
    <citation type="submission" date="2020-05" db="EMBL/GenBank/DDBJ databases">
        <title>Phylogenomic resolution of chytrid fungi.</title>
        <authorList>
            <person name="Stajich J.E."/>
            <person name="Amses K."/>
            <person name="Simmons R."/>
            <person name="Seto K."/>
            <person name="Myers J."/>
            <person name="Bonds A."/>
            <person name="Quandt C.A."/>
            <person name="Barry K."/>
            <person name="Liu P."/>
            <person name="Grigoriev I."/>
            <person name="Longcore J.E."/>
            <person name="James T.Y."/>
        </authorList>
    </citation>
    <scope>NUCLEOTIDE SEQUENCE</scope>
    <source>
        <strain evidence="6">JEL0379</strain>
    </source>
</reference>
<dbReference type="Gene3D" id="2.130.10.10">
    <property type="entry name" value="YVTN repeat-like/Quinoprotein amine dehydrogenase"/>
    <property type="match status" value="2"/>
</dbReference>
<evidence type="ECO:0000256" key="1">
    <source>
        <dbReference type="ARBA" id="ARBA00022574"/>
    </source>
</evidence>
<organism evidence="6 7">
    <name type="scientific">Geranomyces variabilis</name>
    <dbReference type="NCBI Taxonomy" id="109894"/>
    <lineage>
        <taxon>Eukaryota</taxon>
        <taxon>Fungi</taxon>
        <taxon>Fungi incertae sedis</taxon>
        <taxon>Chytridiomycota</taxon>
        <taxon>Chytridiomycota incertae sedis</taxon>
        <taxon>Chytridiomycetes</taxon>
        <taxon>Spizellomycetales</taxon>
        <taxon>Powellomycetaceae</taxon>
        <taxon>Geranomyces</taxon>
    </lineage>
</organism>
<proteinExistence type="predicted"/>
<evidence type="ECO:0000313" key="7">
    <source>
        <dbReference type="Proteomes" id="UP001212152"/>
    </source>
</evidence>
<evidence type="ECO:0000259" key="5">
    <source>
        <dbReference type="Pfam" id="PF23414"/>
    </source>
</evidence>
<dbReference type="AlphaFoldDB" id="A0AAD5XV10"/>
<dbReference type="InterPro" id="IPR050630">
    <property type="entry name" value="WD_repeat_EMAP"/>
</dbReference>
<feature type="domain" description="EML-like second beta-propeller" evidence="5">
    <location>
        <begin position="583"/>
        <end position="773"/>
    </location>
</feature>
<accession>A0AAD5XV10</accession>
<dbReference type="InterPro" id="IPR015943">
    <property type="entry name" value="WD40/YVTN_repeat-like_dom_sf"/>
</dbReference>
<dbReference type="EMBL" id="JADGJQ010000006">
    <property type="protein sequence ID" value="KAJ3183504.1"/>
    <property type="molecule type" value="Genomic_DNA"/>
</dbReference>
<gene>
    <name evidence="6" type="primary">EML1</name>
    <name evidence="6" type="ORF">HDU87_006825</name>
</gene>
<feature type="repeat" description="WD" evidence="3">
    <location>
        <begin position="706"/>
        <end position="739"/>
    </location>
</feature>
<feature type="compositionally biased region" description="Polar residues" evidence="4">
    <location>
        <begin position="34"/>
        <end position="47"/>
    </location>
</feature>
<feature type="region of interest" description="Disordered" evidence="4">
    <location>
        <begin position="159"/>
        <end position="187"/>
    </location>
</feature>
<sequence>MREWARSESCALWDEVLVRRTLPARARRRTVPVETNSGSRKGSTKSAGSGEEVLASVPVGTENLLDIEKECPVSLDTRPWMDELRERANVRFLQHIEAPSTELLVPQTIPDVSLVLEHVYGYSSTAQRGNMQYLYPPSAAGVGGTIIYPAGNRVVISPGFGIPSSPPEKPSETVGPSSTTSLNQRNSVGGPQLFASHVRAVTAVAVHPSEPGVFASVELGPAPVVRIWAVRSSSAGPNSPAVGTPGGRKRTKSHAAPSFSSAGVMPAGDGTLEVVTLAVVTLPADVLHVPGLAFAKDGTVVTAAANRANDAEVLIYDWRRMDICESDTPAPLARAFCPTHLFNISASPWGRREFVTTGASHLAFWTLDTPLLSGGPSLLRRDAVGKEREKGDGAAVPTVLCSTFTRSRGVLATGGLNGDVTFWKGERVEACCRSIHKGPVLSMALLPHTELSFLSGGADGRILVWNDAHQPVSEITLELSQLTPIRSIDAGLLGGAWAGWGEQLKRRASRAFGLGGVPPIDTGETGRAARSVSVKKVGVGVDAAVVCVGGGDGSTWAVEVKSDGKISKNLITESHADGSKTPLWGLAPHPRDPNLVLTAGHDGFVRLWNAQTKKLVAKRDLGAKLRCCGWEPKGKAVAVGTEDGTVHVLTSDILGTITVITQRRDAIHDVKFSPTGRHLAVATHESVIDVYVVDGQEGPYQRTMCCRGHSSYVVSVDWSRDGLRLQSNSGNSEIMFWTMTVNPAPPPMKFSEVDWATTTCPLTWASKGVYNTGAVALAARFGGDLDAAARKTWLRKLLASKEHRTAMFEINGCVLGLRDVTCAARGIPADKSSPRPLLLLGTVRGDVHMMRYPAFHEGSLASTWTPHAGPVARVAFSCDGRTAFSVGALDGCLVQHKIVDSAVELKTIPISAEIWNAKSLAQLP</sequence>
<keyword evidence="2" id="KW-0677">Repeat</keyword>
<dbReference type="Proteomes" id="UP001212152">
    <property type="component" value="Unassembled WGS sequence"/>
</dbReference>
<evidence type="ECO:0000313" key="6">
    <source>
        <dbReference type="EMBL" id="KAJ3183504.1"/>
    </source>
</evidence>
<dbReference type="GO" id="GO:0005929">
    <property type="term" value="C:cilium"/>
    <property type="evidence" value="ECO:0007669"/>
    <property type="project" value="UniProtKB-ARBA"/>
</dbReference>
<evidence type="ECO:0000256" key="2">
    <source>
        <dbReference type="ARBA" id="ARBA00022737"/>
    </source>
</evidence>
<comment type="caution">
    <text evidence="6">The sequence shown here is derived from an EMBL/GenBank/DDBJ whole genome shotgun (WGS) entry which is preliminary data.</text>
</comment>
<dbReference type="GO" id="GO:0008017">
    <property type="term" value="F:microtubule binding"/>
    <property type="evidence" value="ECO:0007669"/>
    <property type="project" value="TreeGrafter"/>
</dbReference>